<sequence length="169" mass="19212">MKPRSPTLRECVKPLVADLMAAISRSDARRTSVDCVASQCPNRKYKAYSLSRVSFCVPAYWPRAAPWVYSEKISILFYGGRSEKTPRRGMRPELGPDLFLCFGIEKRCCREKNVQKKTASQLIAILSPGTQMLCLSENISFRAIQSDDTENARRQHPIMNLRTMYADLS</sequence>
<proteinExistence type="predicted"/>
<comment type="caution">
    <text evidence="1">The sequence shown here is derived from an EMBL/GenBank/DDBJ whole genome shotgun (WGS) entry which is preliminary data.</text>
</comment>
<gene>
    <name evidence="1" type="ORF">EVAR_92887_1</name>
</gene>
<name>A0A4C1TD92_EUMVA</name>
<reference evidence="1 2" key="1">
    <citation type="journal article" date="2019" name="Commun. Biol.">
        <title>The bagworm genome reveals a unique fibroin gene that provides high tensile strength.</title>
        <authorList>
            <person name="Kono N."/>
            <person name="Nakamura H."/>
            <person name="Ohtoshi R."/>
            <person name="Tomita M."/>
            <person name="Numata K."/>
            <person name="Arakawa K."/>
        </authorList>
    </citation>
    <scope>NUCLEOTIDE SEQUENCE [LARGE SCALE GENOMIC DNA]</scope>
</reference>
<protein>
    <submittedName>
        <fullName evidence="1">Uncharacterized protein</fullName>
    </submittedName>
</protein>
<dbReference type="Proteomes" id="UP000299102">
    <property type="component" value="Unassembled WGS sequence"/>
</dbReference>
<evidence type="ECO:0000313" key="2">
    <source>
        <dbReference type="Proteomes" id="UP000299102"/>
    </source>
</evidence>
<keyword evidence="2" id="KW-1185">Reference proteome</keyword>
<accession>A0A4C1TD92</accession>
<dbReference type="AlphaFoldDB" id="A0A4C1TD92"/>
<organism evidence="1 2">
    <name type="scientific">Eumeta variegata</name>
    <name type="common">Bagworm moth</name>
    <name type="synonym">Eumeta japonica</name>
    <dbReference type="NCBI Taxonomy" id="151549"/>
    <lineage>
        <taxon>Eukaryota</taxon>
        <taxon>Metazoa</taxon>
        <taxon>Ecdysozoa</taxon>
        <taxon>Arthropoda</taxon>
        <taxon>Hexapoda</taxon>
        <taxon>Insecta</taxon>
        <taxon>Pterygota</taxon>
        <taxon>Neoptera</taxon>
        <taxon>Endopterygota</taxon>
        <taxon>Lepidoptera</taxon>
        <taxon>Glossata</taxon>
        <taxon>Ditrysia</taxon>
        <taxon>Tineoidea</taxon>
        <taxon>Psychidae</taxon>
        <taxon>Oiketicinae</taxon>
        <taxon>Eumeta</taxon>
    </lineage>
</organism>
<evidence type="ECO:0000313" key="1">
    <source>
        <dbReference type="EMBL" id="GBP11367.1"/>
    </source>
</evidence>
<dbReference type="EMBL" id="BGZK01000046">
    <property type="protein sequence ID" value="GBP11367.1"/>
    <property type="molecule type" value="Genomic_DNA"/>
</dbReference>